<dbReference type="Gene3D" id="3.40.50.2300">
    <property type="match status" value="1"/>
</dbReference>
<organism evidence="6 7">
    <name type="scientific">Candidatus Corynebacterium gallistercoris</name>
    <dbReference type="NCBI Taxonomy" id="2838530"/>
    <lineage>
        <taxon>Bacteria</taxon>
        <taxon>Bacillati</taxon>
        <taxon>Actinomycetota</taxon>
        <taxon>Actinomycetes</taxon>
        <taxon>Mycobacteriales</taxon>
        <taxon>Corynebacteriaceae</taxon>
        <taxon>Corynebacterium</taxon>
    </lineage>
</organism>
<dbReference type="PROSITE" id="PS00622">
    <property type="entry name" value="HTH_LUXR_1"/>
    <property type="match status" value="1"/>
</dbReference>
<dbReference type="SMART" id="SM00421">
    <property type="entry name" value="HTH_LUXR"/>
    <property type="match status" value="1"/>
</dbReference>
<reference evidence="6" key="1">
    <citation type="journal article" date="2021" name="PeerJ">
        <title>Extensive microbial diversity within the chicken gut microbiome revealed by metagenomics and culture.</title>
        <authorList>
            <person name="Gilroy R."/>
            <person name="Ravi A."/>
            <person name="Getino M."/>
            <person name="Pursley I."/>
            <person name="Horton D.L."/>
            <person name="Alikhan N.F."/>
            <person name="Baker D."/>
            <person name="Gharbi K."/>
            <person name="Hall N."/>
            <person name="Watson M."/>
            <person name="Adriaenssens E.M."/>
            <person name="Foster-Nyarko E."/>
            <person name="Jarju S."/>
            <person name="Secka A."/>
            <person name="Antonio M."/>
            <person name="Oren A."/>
            <person name="Chaudhuri R.R."/>
            <person name="La Ragione R."/>
            <person name="Hildebrand F."/>
            <person name="Pallen M.J."/>
        </authorList>
    </citation>
    <scope>NUCLEOTIDE SEQUENCE</scope>
    <source>
        <strain evidence="6">4376</strain>
    </source>
</reference>
<dbReference type="InterPro" id="IPR011006">
    <property type="entry name" value="CheY-like_superfamily"/>
</dbReference>
<keyword evidence="2" id="KW-0238">DNA-binding</keyword>
<dbReference type="Pfam" id="PF00072">
    <property type="entry name" value="Response_reg"/>
    <property type="match status" value="1"/>
</dbReference>
<dbReference type="GO" id="GO:0003677">
    <property type="term" value="F:DNA binding"/>
    <property type="evidence" value="ECO:0007669"/>
    <property type="project" value="UniProtKB-KW"/>
</dbReference>
<dbReference type="PRINTS" id="PR00038">
    <property type="entry name" value="HTHLUXR"/>
</dbReference>
<dbReference type="InterPro" id="IPR058245">
    <property type="entry name" value="NreC/VraR/RcsB-like_REC"/>
</dbReference>
<dbReference type="Pfam" id="PF00196">
    <property type="entry name" value="GerE"/>
    <property type="match status" value="1"/>
</dbReference>
<dbReference type="GO" id="GO:0000160">
    <property type="term" value="P:phosphorelay signal transduction system"/>
    <property type="evidence" value="ECO:0007669"/>
    <property type="project" value="InterPro"/>
</dbReference>
<keyword evidence="1 3" id="KW-0597">Phosphoprotein</keyword>
<name>A0A9D1RVU5_9CORY</name>
<dbReference type="SMART" id="SM00448">
    <property type="entry name" value="REC"/>
    <property type="match status" value="1"/>
</dbReference>
<feature type="modified residue" description="4-aspartylphosphate" evidence="3">
    <location>
        <position position="55"/>
    </location>
</feature>
<evidence type="ECO:0000313" key="7">
    <source>
        <dbReference type="Proteomes" id="UP000824189"/>
    </source>
</evidence>
<dbReference type="InterPro" id="IPR000792">
    <property type="entry name" value="Tscrpt_reg_LuxR_C"/>
</dbReference>
<evidence type="ECO:0000259" key="5">
    <source>
        <dbReference type="PROSITE" id="PS50110"/>
    </source>
</evidence>
<dbReference type="CDD" id="cd06170">
    <property type="entry name" value="LuxR_C_like"/>
    <property type="match status" value="1"/>
</dbReference>
<dbReference type="Proteomes" id="UP000824189">
    <property type="component" value="Unassembled WGS sequence"/>
</dbReference>
<sequence>MTIRVVLADDQTLLGEALSTILSSEDDIQVVTVASNGVEAIDACLNHRVDIAVLDIRMPGVDGIAAAKAIMARDADIRVIMLTTFSDPELVGAALQAGVHGFLLKDSDPQAIISAVRAVNAGESILSSKVTGPVLDIYRSALSSQDCLTLEERQGLSFVTPREHDVLLLVVKGATNREIASKLSLAETTVKTHIAALLSKLQARDRVALVLVAQRAGLSS</sequence>
<feature type="domain" description="Response regulatory" evidence="5">
    <location>
        <begin position="4"/>
        <end position="120"/>
    </location>
</feature>
<proteinExistence type="predicted"/>
<evidence type="ECO:0000256" key="1">
    <source>
        <dbReference type="ARBA" id="ARBA00022553"/>
    </source>
</evidence>
<accession>A0A9D1RVU5</accession>
<dbReference type="SUPFAM" id="SSF52172">
    <property type="entry name" value="CheY-like"/>
    <property type="match status" value="1"/>
</dbReference>
<dbReference type="AlphaFoldDB" id="A0A9D1RVU5"/>
<evidence type="ECO:0000259" key="4">
    <source>
        <dbReference type="PROSITE" id="PS50043"/>
    </source>
</evidence>
<dbReference type="InterPro" id="IPR001789">
    <property type="entry name" value="Sig_transdc_resp-reg_receiver"/>
</dbReference>
<dbReference type="InterPro" id="IPR039420">
    <property type="entry name" value="WalR-like"/>
</dbReference>
<dbReference type="PANTHER" id="PTHR43214">
    <property type="entry name" value="TWO-COMPONENT RESPONSE REGULATOR"/>
    <property type="match status" value="1"/>
</dbReference>
<evidence type="ECO:0000256" key="3">
    <source>
        <dbReference type="PROSITE-ProRule" id="PRU00169"/>
    </source>
</evidence>
<evidence type="ECO:0000313" key="6">
    <source>
        <dbReference type="EMBL" id="HIW95208.1"/>
    </source>
</evidence>
<evidence type="ECO:0000256" key="2">
    <source>
        <dbReference type="ARBA" id="ARBA00023125"/>
    </source>
</evidence>
<feature type="domain" description="HTH luxR-type" evidence="4">
    <location>
        <begin position="152"/>
        <end position="217"/>
    </location>
</feature>
<dbReference type="PROSITE" id="PS50043">
    <property type="entry name" value="HTH_LUXR_2"/>
    <property type="match status" value="1"/>
</dbReference>
<dbReference type="SUPFAM" id="SSF46894">
    <property type="entry name" value="C-terminal effector domain of the bipartite response regulators"/>
    <property type="match status" value="1"/>
</dbReference>
<dbReference type="PROSITE" id="PS50110">
    <property type="entry name" value="RESPONSE_REGULATORY"/>
    <property type="match status" value="1"/>
</dbReference>
<dbReference type="GO" id="GO:0006355">
    <property type="term" value="P:regulation of DNA-templated transcription"/>
    <property type="evidence" value="ECO:0007669"/>
    <property type="project" value="InterPro"/>
</dbReference>
<reference evidence="6" key="2">
    <citation type="submission" date="2021-04" db="EMBL/GenBank/DDBJ databases">
        <authorList>
            <person name="Gilroy R."/>
        </authorList>
    </citation>
    <scope>NUCLEOTIDE SEQUENCE</scope>
    <source>
        <strain evidence="6">4376</strain>
    </source>
</reference>
<comment type="caution">
    <text evidence="6">The sequence shown here is derived from an EMBL/GenBank/DDBJ whole genome shotgun (WGS) entry which is preliminary data.</text>
</comment>
<dbReference type="EMBL" id="DXFZ01000024">
    <property type="protein sequence ID" value="HIW95208.1"/>
    <property type="molecule type" value="Genomic_DNA"/>
</dbReference>
<dbReference type="CDD" id="cd17535">
    <property type="entry name" value="REC_NarL-like"/>
    <property type="match status" value="1"/>
</dbReference>
<protein>
    <submittedName>
        <fullName evidence="6">Response regulator transcription factor</fullName>
    </submittedName>
</protein>
<gene>
    <name evidence="6" type="ORF">H9867_01785</name>
</gene>
<dbReference type="InterPro" id="IPR016032">
    <property type="entry name" value="Sig_transdc_resp-reg_C-effctor"/>
</dbReference>